<comment type="caution">
    <text evidence="2">The sequence shown here is derived from an EMBL/GenBank/DDBJ whole genome shotgun (WGS) entry which is preliminary data.</text>
</comment>
<name>A0A4C1XUC8_EUMVA</name>
<dbReference type="AlphaFoldDB" id="A0A4C1XUC8"/>
<dbReference type="Proteomes" id="UP000299102">
    <property type="component" value="Unassembled WGS sequence"/>
</dbReference>
<accession>A0A4C1XUC8</accession>
<keyword evidence="3" id="KW-1185">Reference proteome</keyword>
<feature type="region of interest" description="Disordered" evidence="1">
    <location>
        <begin position="29"/>
        <end position="50"/>
    </location>
</feature>
<proteinExistence type="predicted"/>
<evidence type="ECO:0000313" key="3">
    <source>
        <dbReference type="Proteomes" id="UP000299102"/>
    </source>
</evidence>
<organism evidence="2 3">
    <name type="scientific">Eumeta variegata</name>
    <name type="common">Bagworm moth</name>
    <name type="synonym">Eumeta japonica</name>
    <dbReference type="NCBI Taxonomy" id="151549"/>
    <lineage>
        <taxon>Eukaryota</taxon>
        <taxon>Metazoa</taxon>
        <taxon>Ecdysozoa</taxon>
        <taxon>Arthropoda</taxon>
        <taxon>Hexapoda</taxon>
        <taxon>Insecta</taxon>
        <taxon>Pterygota</taxon>
        <taxon>Neoptera</taxon>
        <taxon>Endopterygota</taxon>
        <taxon>Lepidoptera</taxon>
        <taxon>Glossata</taxon>
        <taxon>Ditrysia</taxon>
        <taxon>Tineoidea</taxon>
        <taxon>Psychidae</taxon>
        <taxon>Oiketicinae</taxon>
        <taxon>Eumeta</taxon>
    </lineage>
</organism>
<sequence>MERNTLMAKCYPRIKDYCREKHGLEFQAKSPKEVQKYPAKTPGDATNPLPTVATCGPQIVYVAPARPRYSGNGSHVRARSPKPPYGHVRAAIFRSLF</sequence>
<dbReference type="EMBL" id="BGZK01000950">
    <property type="protein sequence ID" value="GBP66174.1"/>
    <property type="molecule type" value="Genomic_DNA"/>
</dbReference>
<gene>
    <name evidence="2" type="ORF">EVAR_81831_1</name>
</gene>
<evidence type="ECO:0000313" key="2">
    <source>
        <dbReference type="EMBL" id="GBP66174.1"/>
    </source>
</evidence>
<dbReference type="STRING" id="151549.A0A4C1XUC8"/>
<reference evidence="2 3" key="1">
    <citation type="journal article" date="2019" name="Commun. Biol.">
        <title>The bagworm genome reveals a unique fibroin gene that provides high tensile strength.</title>
        <authorList>
            <person name="Kono N."/>
            <person name="Nakamura H."/>
            <person name="Ohtoshi R."/>
            <person name="Tomita M."/>
            <person name="Numata K."/>
            <person name="Arakawa K."/>
        </authorList>
    </citation>
    <scope>NUCLEOTIDE SEQUENCE [LARGE SCALE GENOMIC DNA]</scope>
</reference>
<evidence type="ECO:0000256" key="1">
    <source>
        <dbReference type="SAM" id="MobiDB-lite"/>
    </source>
</evidence>
<protein>
    <submittedName>
        <fullName evidence="2">Uncharacterized protein</fullName>
    </submittedName>
</protein>
<dbReference type="OrthoDB" id="7466137at2759"/>